<evidence type="ECO:0000256" key="16">
    <source>
        <dbReference type="ARBA" id="ARBA00048300"/>
    </source>
</evidence>
<keyword evidence="6 17" id="KW-0479">Metal-binding</keyword>
<dbReference type="GO" id="GO:0000049">
    <property type="term" value="F:tRNA binding"/>
    <property type="evidence" value="ECO:0007669"/>
    <property type="project" value="UniProtKB-KW"/>
</dbReference>
<keyword evidence="10 17" id="KW-0694">RNA-binding</keyword>
<dbReference type="AlphaFoldDB" id="A0A6J2TD14"/>
<dbReference type="PROSITE" id="PS50860">
    <property type="entry name" value="AA_TRNA_LIGASE_II_ALA"/>
    <property type="match status" value="1"/>
</dbReference>
<dbReference type="GO" id="GO:0006419">
    <property type="term" value="P:alanyl-tRNA aminoacylation"/>
    <property type="evidence" value="ECO:0007669"/>
    <property type="project" value="InterPro"/>
</dbReference>
<dbReference type="InterPro" id="IPR018164">
    <property type="entry name" value="Ala-tRNA-synth_IIc_N"/>
</dbReference>
<comment type="cofactor">
    <cofactor evidence="17">
        <name>Zn(2+)</name>
        <dbReference type="ChEBI" id="CHEBI:29105"/>
    </cofactor>
    <text evidence="17">Binds 1 zinc ion per subunit.</text>
</comment>
<evidence type="ECO:0000259" key="18">
    <source>
        <dbReference type="PROSITE" id="PS50860"/>
    </source>
</evidence>
<dbReference type="InterPro" id="IPR018162">
    <property type="entry name" value="Ala-tRNA-ligase_IIc_anticod-bd"/>
</dbReference>
<keyword evidence="4 17" id="KW-0820">tRNA-binding</keyword>
<comment type="domain">
    <text evidence="17">Consists of three domains; the N-terminal catalytic domain, the editing domain and the C-terminal C-Ala domain. The editing domain removes incorrectly charged amino acids, while the C-Ala domain, along with tRNA(Ala), serves as a bridge to cooperatively bring together the editing and aminoacylation centers thus stimulating deacylation of misacylated tRNAs.</text>
</comment>
<dbReference type="InterPro" id="IPR002318">
    <property type="entry name" value="Ala-tRNA-lgiase_IIc"/>
</dbReference>
<dbReference type="CDD" id="cd00673">
    <property type="entry name" value="AlaRS_core"/>
    <property type="match status" value="1"/>
</dbReference>
<dbReference type="InterPro" id="IPR023033">
    <property type="entry name" value="Ala_tRNA_ligase_euk/bac"/>
</dbReference>
<evidence type="ECO:0000256" key="7">
    <source>
        <dbReference type="ARBA" id="ARBA00022741"/>
    </source>
</evidence>
<dbReference type="PANTHER" id="PTHR11777">
    <property type="entry name" value="ALANYL-TRNA SYNTHETASE"/>
    <property type="match status" value="1"/>
</dbReference>
<evidence type="ECO:0000256" key="4">
    <source>
        <dbReference type="ARBA" id="ARBA00022555"/>
    </source>
</evidence>
<dbReference type="GO" id="GO:0004813">
    <property type="term" value="F:alanine-tRNA ligase activity"/>
    <property type="evidence" value="ECO:0007669"/>
    <property type="project" value="UniProtKB-UniRule"/>
</dbReference>
<evidence type="ECO:0000313" key="19">
    <source>
        <dbReference type="Proteomes" id="UP000504634"/>
    </source>
</evidence>
<evidence type="ECO:0000256" key="17">
    <source>
        <dbReference type="HAMAP-Rule" id="MF_03133"/>
    </source>
</evidence>
<evidence type="ECO:0000256" key="11">
    <source>
        <dbReference type="ARBA" id="ARBA00022917"/>
    </source>
</evidence>
<evidence type="ECO:0000256" key="8">
    <source>
        <dbReference type="ARBA" id="ARBA00022833"/>
    </source>
</evidence>
<dbReference type="GO" id="GO:0002161">
    <property type="term" value="F:aminoacyl-tRNA deacylase activity"/>
    <property type="evidence" value="ECO:0007669"/>
    <property type="project" value="TreeGrafter"/>
</dbReference>
<dbReference type="InterPro" id="IPR012947">
    <property type="entry name" value="tRNA_SAD"/>
</dbReference>
<dbReference type="FunFam" id="3.30.930.10:FF:000011">
    <property type="entry name" value="Alanine--tRNA ligase, cytoplasmic"/>
    <property type="match status" value="1"/>
</dbReference>
<comment type="catalytic activity">
    <reaction evidence="16 17">
        <text>tRNA(Ala) + L-alanine + ATP = L-alanyl-tRNA(Ala) + AMP + diphosphate</text>
        <dbReference type="Rhea" id="RHEA:12540"/>
        <dbReference type="Rhea" id="RHEA-COMP:9657"/>
        <dbReference type="Rhea" id="RHEA-COMP:9923"/>
        <dbReference type="ChEBI" id="CHEBI:30616"/>
        <dbReference type="ChEBI" id="CHEBI:33019"/>
        <dbReference type="ChEBI" id="CHEBI:57972"/>
        <dbReference type="ChEBI" id="CHEBI:78442"/>
        <dbReference type="ChEBI" id="CHEBI:78497"/>
        <dbReference type="ChEBI" id="CHEBI:456215"/>
        <dbReference type="EC" id="6.1.1.7"/>
    </reaction>
</comment>
<evidence type="ECO:0000256" key="14">
    <source>
        <dbReference type="ARBA" id="ARBA00023146"/>
    </source>
</evidence>
<dbReference type="FunFam" id="3.30.980.10:FF:000013">
    <property type="entry name" value="alanine--tRNA ligase, mitochondrial"/>
    <property type="match status" value="1"/>
</dbReference>
<dbReference type="SUPFAM" id="SSF55681">
    <property type="entry name" value="Class II aaRS and biotin synthetases"/>
    <property type="match status" value="1"/>
</dbReference>
<organism evidence="19 20">
    <name type="scientific">Drosophila lebanonensis</name>
    <name type="common">Fruit fly</name>
    <name type="synonym">Scaptodrosophila lebanonensis</name>
    <dbReference type="NCBI Taxonomy" id="7225"/>
    <lineage>
        <taxon>Eukaryota</taxon>
        <taxon>Metazoa</taxon>
        <taxon>Ecdysozoa</taxon>
        <taxon>Arthropoda</taxon>
        <taxon>Hexapoda</taxon>
        <taxon>Insecta</taxon>
        <taxon>Pterygota</taxon>
        <taxon>Neoptera</taxon>
        <taxon>Endopterygota</taxon>
        <taxon>Diptera</taxon>
        <taxon>Brachycera</taxon>
        <taxon>Muscomorpha</taxon>
        <taxon>Ephydroidea</taxon>
        <taxon>Drosophilidae</taxon>
        <taxon>Scaptodrosophila</taxon>
    </lineage>
</organism>
<keyword evidence="14 17" id="KW-0030">Aminoacyl-tRNA synthetase</keyword>
<dbReference type="PRINTS" id="PR00980">
    <property type="entry name" value="TRNASYNTHALA"/>
</dbReference>
<feature type="binding site" evidence="17">
    <location>
        <position position="767"/>
    </location>
    <ligand>
        <name>Zn(2+)</name>
        <dbReference type="ChEBI" id="CHEBI:29105"/>
    </ligand>
</feature>
<dbReference type="GO" id="GO:0005739">
    <property type="term" value="C:mitochondrion"/>
    <property type="evidence" value="ECO:0007669"/>
    <property type="project" value="TreeGrafter"/>
</dbReference>
<dbReference type="SUPFAM" id="SSF101353">
    <property type="entry name" value="Putative anticodon-binding domain of alanyl-tRNA synthetase (AlaRS)"/>
    <property type="match status" value="1"/>
</dbReference>
<keyword evidence="11 17" id="KW-0648">Protein biosynthesis</keyword>
<gene>
    <name evidence="20" type="primary">LOC115622896</name>
</gene>
<reference evidence="20" key="1">
    <citation type="submission" date="2025-08" db="UniProtKB">
        <authorList>
            <consortium name="RefSeq"/>
        </authorList>
    </citation>
    <scope>IDENTIFICATION</scope>
    <source>
        <strain evidence="20">11010-0011.00</strain>
        <tissue evidence="20">Whole body</tissue>
    </source>
</reference>
<evidence type="ECO:0000256" key="5">
    <source>
        <dbReference type="ARBA" id="ARBA00022598"/>
    </source>
</evidence>
<dbReference type="InterPro" id="IPR018165">
    <property type="entry name" value="Ala-tRNA-synth_IIc_core"/>
</dbReference>
<dbReference type="InterPro" id="IPR009000">
    <property type="entry name" value="Transl_B-barrel_sf"/>
</dbReference>
<accession>A0A6J2TD14</accession>
<dbReference type="SUPFAM" id="SSF55186">
    <property type="entry name" value="ThrRS/AlaRS common domain"/>
    <property type="match status" value="1"/>
</dbReference>
<evidence type="ECO:0000256" key="1">
    <source>
        <dbReference type="ARBA" id="ARBA00008429"/>
    </source>
</evidence>
<evidence type="ECO:0000256" key="3">
    <source>
        <dbReference type="ARBA" id="ARBA00017959"/>
    </source>
</evidence>
<evidence type="ECO:0000256" key="15">
    <source>
        <dbReference type="ARBA" id="ARBA00032577"/>
    </source>
</evidence>
<dbReference type="GO" id="GO:0005524">
    <property type="term" value="F:ATP binding"/>
    <property type="evidence" value="ECO:0007669"/>
    <property type="project" value="UniProtKB-UniRule"/>
</dbReference>
<dbReference type="Gene3D" id="3.30.980.10">
    <property type="entry name" value="Threonyl-trna Synthetase, Chain A, domain 2"/>
    <property type="match status" value="1"/>
</dbReference>
<evidence type="ECO:0000256" key="2">
    <source>
        <dbReference type="ARBA" id="ARBA00013168"/>
    </source>
</evidence>
<dbReference type="GeneID" id="115622896"/>
<proteinExistence type="inferred from homology"/>
<dbReference type="Gene3D" id="3.30.930.10">
    <property type="entry name" value="Bira Bifunctional Protein, Domain 2"/>
    <property type="match status" value="1"/>
</dbReference>
<comment type="similarity">
    <text evidence="1">Belongs to the class-II aminoacyl-tRNA synthetase family. Alax-L subfamily.</text>
</comment>
<keyword evidence="9 17" id="KW-0067">ATP-binding</keyword>
<dbReference type="NCBIfam" id="TIGR00344">
    <property type="entry name" value="alaS"/>
    <property type="match status" value="1"/>
</dbReference>
<keyword evidence="8 17" id="KW-0862">Zinc</keyword>
<dbReference type="InterPro" id="IPR018163">
    <property type="entry name" value="Thr/Ala-tRNA-synth_IIc_edit"/>
</dbReference>
<dbReference type="Gene3D" id="2.40.30.130">
    <property type="match status" value="1"/>
</dbReference>
<feature type="binding site" evidence="17">
    <location>
        <position position="661"/>
    </location>
    <ligand>
        <name>Zn(2+)</name>
        <dbReference type="ChEBI" id="CHEBI:29105"/>
    </ligand>
</feature>
<dbReference type="Pfam" id="PF07973">
    <property type="entry name" value="tRNA_SAD"/>
    <property type="match status" value="1"/>
</dbReference>
<dbReference type="HAMAP" id="MF_00036_B">
    <property type="entry name" value="Ala_tRNA_synth_B"/>
    <property type="match status" value="1"/>
</dbReference>
<feature type="binding site" evidence="17">
    <location>
        <position position="771"/>
    </location>
    <ligand>
        <name>Zn(2+)</name>
        <dbReference type="ChEBI" id="CHEBI:29105"/>
    </ligand>
</feature>
<evidence type="ECO:0000256" key="6">
    <source>
        <dbReference type="ARBA" id="ARBA00022723"/>
    </source>
</evidence>
<dbReference type="EC" id="6.1.1.7" evidence="2"/>
<protein>
    <recommendedName>
        <fullName evidence="3">Alanine--tRNA ligase</fullName>
        <ecNumber evidence="2">6.1.1.7</ecNumber>
    </recommendedName>
    <alternativeName>
        <fullName evidence="15">Alanyl-tRNA synthetase</fullName>
    </alternativeName>
</protein>
<sequence>MYNSAKQLQRVLTAREIRKTFIDFFTVNHDHKFVRSSPVVPFCDPTVAFVNAGMNQFKSVFLGTAVPPYKRVVNSQKCVRVGGKHNDLSVVGEDGYHHTFFEMLGNWSFGDYFKREACEMALELLRGPYNIDPARLYVTYFAGDNLLGIPADMECFEIWRSLGFPAERILPFGCKDNFWEMGPTGPCGPCTEIHIDHRPQLGNVNERAKLVNAGRADLTELWNLVFIQYNRNADGGITQLPSKHVDTGMGFERLAALLQNKSSNYDTDIFTPLFDGIQSFSKAPAYAGSYPDATNNALLDTSYRILADHARMVTACLADGMLPDQNQKLRRVLRKALNISEHVFVHENLLSQLVPIVVETLGEAYPEMSAKQQAVIELIAHEQEVYKNLRESSSKAFAEVLTEFPNLDDIDLMECPGFVPAYREFQVQRSKFPNNTIPGEFLYKLTDTYGLTEQSFLKLAELENMNCDLERYRAEVSLAKLKAKDPQRTGGSGINNEAHRVLQKRIVEAQAHLTGQLAATDNSHKYVYSYDAENQTYEIPHLRTKVLGMLHNDAEVSRTLGSRLHEPTDTLSIVTAASNFYYESGGQQSDTGKLLVCAKRVASIVYELDVICVKHLNDCVVHVCRLSVPSDAFELSVGDEVELRVDPTHRHMNTCHHTATHLLNGAIRGLFNKVTYQVSSAVTSEQCKLEVGLLGKRIQKGDVEQIEDLINRAICSGTPVQVENLTAADVLQQNDITMVPGEVYPEHGLRLVNVQCPELQLSSKELCCGTHVTNTKELSYFCIVNLKQTNRARYAFTAVAGRAAENVLKTAALLRHRVDLLEQQFKTDKLTNATEVELQTIRHNMLHTDIKLPYAFKLDTLDSINEMLRKLKESSRTTLKEFVEVEMRTLLQEKPLSTHPFILHYISSSALLEEIPLQRATKLCTDRPILVVSMCDNIVKARCCVPQQFISGQFNAEQWLQSFAATFKAQVSAPKGQDAQAVCNMKGRKVTNQFEEQLEKALANANAFALRYFEL</sequence>
<dbReference type="Pfam" id="PF01411">
    <property type="entry name" value="tRNA-synt_2c"/>
    <property type="match status" value="2"/>
</dbReference>
<feature type="domain" description="Alanyl-transfer RNA synthetases family profile" evidence="18">
    <location>
        <begin position="12"/>
        <end position="810"/>
    </location>
</feature>
<dbReference type="OrthoDB" id="2423964at2759"/>
<dbReference type="PANTHER" id="PTHR11777:SF39">
    <property type="entry name" value="ALANINE--TRNA LIGASE, MITOCHONDRIAL"/>
    <property type="match status" value="1"/>
</dbReference>
<keyword evidence="5 17" id="KW-0436">Ligase</keyword>
<dbReference type="Proteomes" id="UP000504634">
    <property type="component" value="Unplaced"/>
</dbReference>
<keyword evidence="19" id="KW-1185">Reference proteome</keyword>
<dbReference type="InterPro" id="IPR045864">
    <property type="entry name" value="aa-tRNA-synth_II/BPL/LPL"/>
</dbReference>
<dbReference type="SUPFAM" id="SSF50447">
    <property type="entry name" value="Translation proteins"/>
    <property type="match status" value="1"/>
</dbReference>
<evidence type="ECO:0000313" key="20">
    <source>
        <dbReference type="RefSeq" id="XP_030372872.1"/>
    </source>
</evidence>
<keyword evidence="7 17" id="KW-0547">Nucleotide-binding</keyword>
<dbReference type="RefSeq" id="XP_030372872.1">
    <property type="nucleotide sequence ID" value="XM_030517012.1"/>
</dbReference>
<evidence type="ECO:0000256" key="13">
    <source>
        <dbReference type="ARBA" id="ARBA00023128"/>
    </source>
</evidence>
<feature type="binding site" evidence="17">
    <location>
        <position position="657"/>
    </location>
    <ligand>
        <name>Zn(2+)</name>
        <dbReference type="ChEBI" id="CHEBI:29105"/>
    </ligand>
</feature>
<name>A0A6J2TD14_DROLE</name>
<dbReference type="InterPro" id="IPR050058">
    <property type="entry name" value="Ala-tRNA_ligase"/>
</dbReference>
<comment type="function">
    <text evidence="17">Catalyzes the attachment of alanine to tRNA(Ala) in a two-step reaction: alanine is first activated by ATP to form Ala-AMP and then transferred to the acceptor end of tRNA(Ala). Also edits incorrectly charged tRNA(Ala) via its editing domain.</text>
</comment>
<evidence type="ECO:0000256" key="12">
    <source>
        <dbReference type="ARBA" id="ARBA00022946"/>
    </source>
</evidence>
<comment type="subunit">
    <text evidence="17">Monomer.</text>
</comment>
<evidence type="ECO:0000256" key="9">
    <source>
        <dbReference type="ARBA" id="ARBA00022840"/>
    </source>
</evidence>
<keyword evidence="12" id="KW-0809">Transit peptide</keyword>
<evidence type="ECO:0000256" key="10">
    <source>
        <dbReference type="ARBA" id="ARBA00022884"/>
    </source>
</evidence>
<keyword evidence="13" id="KW-0496">Mitochondrion</keyword>
<dbReference type="CTD" id="38595"/>
<dbReference type="GO" id="GO:0008270">
    <property type="term" value="F:zinc ion binding"/>
    <property type="evidence" value="ECO:0007669"/>
    <property type="project" value="UniProtKB-UniRule"/>
</dbReference>